<evidence type="ECO:0000259" key="2">
    <source>
        <dbReference type="Pfam" id="PF01841"/>
    </source>
</evidence>
<organism evidence="3 4">
    <name type="scientific">Streptomyces erythrochromogenes</name>
    <dbReference type="NCBI Taxonomy" id="285574"/>
    <lineage>
        <taxon>Bacteria</taxon>
        <taxon>Bacillati</taxon>
        <taxon>Actinomycetota</taxon>
        <taxon>Actinomycetes</taxon>
        <taxon>Kitasatosporales</taxon>
        <taxon>Streptomycetaceae</taxon>
        <taxon>Streptomyces</taxon>
    </lineage>
</organism>
<feature type="region of interest" description="Disordered" evidence="1">
    <location>
        <begin position="1"/>
        <end position="37"/>
    </location>
</feature>
<name>A0ABZ1Q7T9_9ACTN</name>
<feature type="domain" description="Transglutaminase-like" evidence="2">
    <location>
        <begin position="74"/>
        <end position="166"/>
    </location>
</feature>
<proteinExistence type="predicted"/>
<gene>
    <name evidence="3" type="ORF">OHA91_09705</name>
</gene>
<evidence type="ECO:0000313" key="3">
    <source>
        <dbReference type="EMBL" id="WUN78758.1"/>
    </source>
</evidence>
<dbReference type="GeneID" id="95496308"/>
<accession>A0ABZ1Q7T9</accession>
<keyword evidence="4" id="KW-1185">Reference proteome</keyword>
<dbReference type="EMBL" id="CP108036">
    <property type="protein sequence ID" value="WUN78758.1"/>
    <property type="molecule type" value="Genomic_DNA"/>
</dbReference>
<dbReference type="Proteomes" id="UP001432312">
    <property type="component" value="Chromosome"/>
</dbReference>
<dbReference type="InterPro" id="IPR002931">
    <property type="entry name" value="Transglutaminase-like"/>
</dbReference>
<dbReference type="RefSeq" id="WP_031151150.1">
    <property type="nucleotide sequence ID" value="NZ_CP108036.1"/>
</dbReference>
<dbReference type="Pfam" id="PF01841">
    <property type="entry name" value="Transglut_core"/>
    <property type="match status" value="1"/>
</dbReference>
<sequence length="286" mass="29704">MTSSLLRPRGRARTASGGSSGGMPVGAAPEGSAAPTRILDWRDPRVAALVRELGAASGHPADGGPADPVDPARQIEALHRAHAWIAAAVRPVYSVQDERPVSEVLRRGRGSCSQRLAVLEAVARAYGVPTRVRGLLVDGTFWYPRFPRLRRIVPDQVLLAWPEFRLGSPAGAGGAPAPWLTVSQLLGGMRPGGGEQGGARGGGFTNAGSETLFEALSRTAIDWDAAPAACPGTGPGAGAACDLSAYVLSDLGHYDSRDELFARHGQTLCGLARLVAEPVLGRRGAA</sequence>
<protein>
    <submittedName>
        <fullName evidence="3">Transglutaminase-like domain-containing protein</fullName>
    </submittedName>
</protein>
<evidence type="ECO:0000313" key="4">
    <source>
        <dbReference type="Proteomes" id="UP001432312"/>
    </source>
</evidence>
<reference evidence="3" key="1">
    <citation type="submission" date="2022-10" db="EMBL/GenBank/DDBJ databases">
        <title>The complete genomes of actinobacterial strains from the NBC collection.</title>
        <authorList>
            <person name="Joergensen T.S."/>
            <person name="Alvarez Arevalo M."/>
            <person name="Sterndorff E.B."/>
            <person name="Faurdal D."/>
            <person name="Vuksanovic O."/>
            <person name="Mourched A.-S."/>
            <person name="Charusanti P."/>
            <person name="Shaw S."/>
            <person name="Blin K."/>
            <person name="Weber T."/>
        </authorList>
    </citation>
    <scope>NUCLEOTIDE SEQUENCE</scope>
    <source>
        <strain evidence="3">NBC_00303</strain>
    </source>
</reference>
<evidence type="ECO:0000256" key="1">
    <source>
        <dbReference type="SAM" id="MobiDB-lite"/>
    </source>
</evidence>